<feature type="signal peptide" evidence="1">
    <location>
        <begin position="1"/>
        <end position="23"/>
    </location>
</feature>
<dbReference type="EMBL" id="OCNJ01000007">
    <property type="protein sequence ID" value="SOD97965.1"/>
    <property type="molecule type" value="Genomic_DNA"/>
</dbReference>
<keyword evidence="3" id="KW-1185">Reference proteome</keyword>
<dbReference type="RefSeq" id="WP_097280248.1">
    <property type="nucleotide sequence ID" value="NZ_OCNJ01000007.1"/>
</dbReference>
<dbReference type="AlphaFoldDB" id="A0A286GQY8"/>
<reference evidence="2 3" key="1">
    <citation type="submission" date="2017-09" db="EMBL/GenBank/DDBJ databases">
        <authorList>
            <person name="Ehlers B."/>
            <person name="Leendertz F.H."/>
        </authorList>
    </citation>
    <scope>NUCLEOTIDE SEQUENCE [LARGE SCALE GENOMIC DNA]</scope>
    <source>
        <strain evidence="2 3">USBA 140</strain>
    </source>
</reference>
<dbReference type="Proteomes" id="UP000219621">
    <property type="component" value="Unassembled WGS sequence"/>
</dbReference>
<proteinExistence type="predicted"/>
<protein>
    <recommendedName>
        <fullName evidence="4">Secreted protein</fullName>
    </recommendedName>
</protein>
<organism evidence="2 3">
    <name type="scientific">Caenispirillum bisanense</name>
    <dbReference type="NCBI Taxonomy" id="414052"/>
    <lineage>
        <taxon>Bacteria</taxon>
        <taxon>Pseudomonadati</taxon>
        <taxon>Pseudomonadota</taxon>
        <taxon>Alphaproteobacteria</taxon>
        <taxon>Rhodospirillales</taxon>
        <taxon>Novispirillaceae</taxon>
        <taxon>Caenispirillum</taxon>
    </lineage>
</organism>
<accession>A0A286GQY8</accession>
<evidence type="ECO:0008006" key="4">
    <source>
        <dbReference type="Google" id="ProtNLM"/>
    </source>
</evidence>
<name>A0A286GQY8_9PROT</name>
<evidence type="ECO:0000256" key="1">
    <source>
        <dbReference type="SAM" id="SignalP"/>
    </source>
</evidence>
<sequence length="111" mass="12075">MRNLIGAAVAVLVVAGSALPAAAGSWTFGLLNNTGETITGFRTKEDGAWSGNWLNGKVAPGDEFEMDFGTAEGECVVRTQVTFADGSYFDYDVDYCQVSNLYVYDQEIRWD</sequence>
<gene>
    <name evidence="2" type="ORF">SAMN05421508_107143</name>
</gene>
<keyword evidence="1" id="KW-0732">Signal</keyword>
<feature type="chain" id="PRO_5012673784" description="Secreted protein" evidence="1">
    <location>
        <begin position="24"/>
        <end position="111"/>
    </location>
</feature>
<evidence type="ECO:0000313" key="3">
    <source>
        <dbReference type="Proteomes" id="UP000219621"/>
    </source>
</evidence>
<evidence type="ECO:0000313" key="2">
    <source>
        <dbReference type="EMBL" id="SOD97965.1"/>
    </source>
</evidence>
<dbReference type="OrthoDB" id="7306317at2"/>